<dbReference type="InterPro" id="IPR005956">
    <property type="entry name" value="4OHPhenylPyrv_dOase"/>
</dbReference>
<keyword evidence="3" id="KW-0479">Metal-binding</keyword>
<dbReference type="PIRSF" id="PIRSF009283">
    <property type="entry name" value="HPP_dOase"/>
    <property type="match status" value="1"/>
</dbReference>
<reference evidence="7 8" key="1">
    <citation type="submission" date="2021-01" db="EMBL/GenBank/DDBJ databases">
        <title>Actinoplanes sp. nov. LDG1-06 isolated from lichen.</title>
        <authorList>
            <person name="Saeng-In P."/>
            <person name="Phongsopitanun W."/>
            <person name="Kanchanasin P."/>
            <person name="Yuki M."/>
            <person name="Kudo T."/>
            <person name="Ohkuma M."/>
            <person name="Tanasupawat S."/>
        </authorList>
    </citation>
    <scope>NUCLEOTIDE SEQUENCE [LARGE SCALE GENOMIC DNA]</scope>
    <source>
        <strain evidence="7 8">LDG1-06</strain>
    </source>
</reference>
<evidence type="ECO:0000313" key="8">
    <source>
        <dbReference type="Proteomes" id="UP000632138"/>
    </source>
</evidence>
<sequence length="366" mass="39461">MSSFHADVFSDLTVDHVVFYVSDLESKARVLTEGFGLGVVGVSTASDSSDSRALASSDILVVLSEPRGENHPGTAYLDQHGDGVADIALGAPDAAAAFAEAVRRGARPVSEPVEQDGFVTASIMGFGDVVHTFVQRPDGGRRGDLPAFDSSGAPRAAGEVDLGKIDHFAVCLEAGQLEPTVEFYEQVLDFRTIFEERIVVGAQAMLSKVVQSASGHVTLTLIEPDVTRDSGQIDDFLKNHGGAGVQHIALTTGDIVRTVGTLGERGIPFLSTPGAYYDLLVERMRPDRHEVEDLRRLSLLVDEDHDGQLYQIFTRSAHPRNTYFWEVIERAGARTFGSGNIKALYEAVEQQRNAAFEAENGSGEAR</sequence>
<accession>A0ABS2AI75</accession>
<evidence type="ECO:0000259" key="6">
    <source>
        <dbReference type="PROSITE" id="PS51819"/>
    </source>
</evidence>
<dbReference type="SUPFAM" id="SSF54593">
    <property type="entry name" value="Glyoxalase/Bleomycin resistance protein/Dihydroxybiphenyl dioxygenase"/>
    <property type="match status" value="1"/>
</dbReference>
<evidence type="ECO:0000256" key="5">
    <source>
        <dbReference type="ARBA" id="ARBA00023004"/>
    </source>
</evidence>
<dbReference type="PANTHER" id="PTHR11959">
    <property type="entry name" value="4-HYDROXYPHENYLPYRUVATE DIOXYGENASE"/>
    <property type="match status" value="1"/>
</dbReference>
<dbReference type="GO" id="GO:0003868">
    <property type="term" value="F:4-hydroxyphenylpyruvate dioxygenase activity"/>
    <property type="evidence" value="ECO:0007669"/>
    <property type="project" value="UniProtKB-EC"/>
</dbReference>
<dbReference type="InterPro" id="IPR029068">
    <property type="entry name" value="Glyas_Bleomycin-R_OHBP_Dase"/>
</dbReference>
<dbReference type="PROSITE" id="PS51819">
    <property type="entry name" value="VOC"/>
    <property type="match status" value="2"/>
</dbReference>
<keyword evidence="5" id="KW-0408">Iron</keyword>
<dbReference type="CDD" id="cd07250">
    <property type="entry name" value="HPPD_C_like"/>
    <property type="match status" value="1"/>
</dbReference>
<dbReference type="EC" id="1.13.11.27" evidence="7"/>
<keyword evidence="4" id="KW-0677">Repeat</keyword>
<keyword evidence="7" id="KW-0223">Dioxygenase</keyword>
<comment type="similarity">
    <text evidence="2">Belongs to the 4HPPD family.</text>
</comment>
<dbReference type="Pfam" id="PF00903">
    <property type="entry name" value="Glyoxalase"/>
    <property type="match status" value="2"/>
</dbReference>
<feature type="domain" description="VOC" evidence="6">
    <location>
        <begin position="164"/>
        <end position="315"/>
    </location>
</feature>
<dbReference type="InterPro" id="IPR041735">
    <property type="entry name" value="4OHPhenylPyrv_dOase_C"/>
</dbReference>
<evidence type="ECO:0000256" key="1">
    <source>
        <dbReference type="ARBA" id="ARBA00001962"/>
    </source>
</evidence>
<evidence type="ECO:0000256" key="3">
    <source>
        <dbReference type="ARBA" id="ARBA00022723"/>
    </source>
</evidence>
<gene>
    <name evidence="7" type="primary">hppD</name>
    <name evidence="7" type="ORF">JIG36_28545</name>
</gene>
<dbReference type="InterPro" id="IPR041736">
    <property type="entry name" value="4OHPhenylPyrv_dOase_N"/>
</dbReference>
<dbReference type="EMBL" id="JAENHP010000010">
    <property type="protein sequence ID" value="MBM2619510.1"/>
    <property type="molecule type" value="Genomic_DNA"/>
</dbReference>
<organism evidence="7 8">
    <name type="scientific">Paractinoplanes ovalisporus</name>
    <dbReference type="NCBI Taxonomy" id="2810368"/>
    <lineage>
        <taxon>Bacteria</taxon>
        <taxon>Bacillati</taxon>
        <taxon>Actinomycetota</taxon>
        <taxon>Actinomycetes</taxon>
        <taxon>Micromonosporales</taxon>
        <taxon>Micromonosporaceae</taxon>
        <taxon>Paractinoplanes</taxon>
    </lineage>
</organism>
<keyword evidence="8" id="KW-1185">Reference proteome</keyword>
<protein>
    <submittedName>
        <fullName evidence="7">4-hydroxyphenylpyruvate dioxygenase</fullName>
        <ecNumber evidence="7">1.13.11.27</ecNumber>
    </submittedName>
</protein>
<comment type="cofactor">
    <cofactor evidence="1">
        <name>Fe cation</name>
        <dbReference type="ChEBI" id="CHEBI:24875"/>
    </cofactor>
</comment>
<name>A0ABS2AI75_9ACTN</name>
<dbReference type="NCBIfam" id="TIGR01263">
    <property type="entry name" value="4HPPD"/>
    <property type="match status" value="1"/>
</dbReference>
<dbReference type="PANTHER" id="PTHR11959:SF1">
    <property type="entry name" value="4-HYDROXYPHENYLPYRUVATE DIOXYGENASE"/>
    <property type="match status" value="1"/>
</dbReference>
<proteinExistence type="inferred from homology"/>
<dbReference type="Gene3D" id="3.10.180.10">
    <property type="entry name" value="2,3-Dihydroxybiphenyl 1,2-Dioxygenase, domain 1"/>
    <property type="match status" value="2"/>
</dbReference>
<dbReference type="InterPro" id="IPR004360">
    <property type="entry name" value="Glyas_Fos-R_dOase_dom"/>
</dbReference>
<evidence type="ECO:0000256" key="2">
    <source>
        <dbReference type="ARBA" id="ARBA00005877"/>
    </source>
</evidence>
<evidence type="ECO:0000256" key="4">
    <source>
        <dbReference type="ARBA" id="ARBA00022737"/>
    </source>
</evidence>
<dbReference type="InterPro" id="IPR037523">
    <property type="entry name" value="VOC_core"/>
</dbReference>
<feature type="domain" description="VOC" evidence="6">
    <location>
        <begin position="13"/>
        <end position="136"/>
    </location>
</feature>
<dbReference type="Proteomes" id="UP000632138">
    <property type="component" value="Unassembled WGS sequence"/>
</dbReference>
<comment type="caution">
    <text evidence="7">The sequence shown here is derived from an EMBL/GenBank/DDBJ whole genome shotgun (WGS) entry which is preliminary data.</text>
</comment>
<evidence type="ECO:0000313" key="7">
    <source>
        <dbReference type="EMBL" id="MBM2619510.1"/>
    </source>
</evidence>
<keyword evidence="7" id="KW-0560">Oxidoreductase</keyword>
<dbReference type="RefSeq" id="WP_203379494.1">
    <property type="nucleotide sequence ID" value="NZ_JAENHP010000010.1"/>
</dbReference>
<dbReference type="CDD" id="cd08342">
    <property type="entry name" value="HPPD_N_like"/>
    <property type="match status" value="1"/>
</dbReference>